<feature type="transmembrane region" description="Helical" evidence="1">
    <location>
        <begin position="32"/>
        <end position="53"/>
    </location>
</feature>
<evidence type="ECO:0000313" key="4">
    <source>
        <dbReference type="Proteomes" id="UP001229955"/>
    </source>
</evidence>
<evidence type="ECO:0000256" key="1">
    <source>
        <dbReference type="SAM" id="Phobius"/>
    </source>
</evidence>
<feature type="transmembrane region" description="Helical" evidence="1">
    <location>
        <begin position="100"/>
        <end position="120"/>
    </location>
</feature>
<accession>A0AA49JSG2</accession>
<dbReference type="RefSeq" id="WP_367886823.1">
    <property type="nucleotide sequence ID" value="NZ_CP130612.1"/>
</dbReference>
<sequence length="128" mass="12799">MRSSLSIAILAAGALAVAAAYALTLLAAVPAMAPWLLATGAVLVLTGLGLLGAGPRAPRLAAAVLVACGCTLLGFCVALTMTPHAANGPLLFGLPRATALMLLLTGGIPLVLLPLAYAWAFPREVESK</sequence>
<protein>
    <submittedName>
        <fullName evidence="2">Uncharacterized protein</fullName>
    </submittedName>
</protein>
<dbReference type="EMBL" id="CP130612">
    <property type="protein sequence ID" value="WKW11121.1"/>
    <property type="molecule type" value="Genomic_DNA"/>
</dbReference>
<proteinExistence type="predicted"/>
<dbReference type="EMBL" id="CP130613">
    <property type="protein sequence ID" value="WKW14031.1"/>
    <property type="molecule type" value="Genomic_DNA"/>
</dbReference>
<keyword evidence="1" id="KW-0472">Membrane</keyword>
<feature type="transmembrane region" description="Helical" evidence="1">
    <location>
        <begin position="60"/>
        <end position="80"/>
    </location>
</feature>
<evidence type="ECO:0000313" key="3">
    <source>
        <dbReference type="EMBL" id="WKW14031.1"/>
    </source>
</evidence>
<name>A0AA49JSG2_9BACT</name>
<gene>
    <name evidence="2" type="ORF">Strain138_000356</name>
    <name evidence="3" type="ORF">Strain318_000356</name>
</gene>
<keyword evidence="1" id="KW-0812">Transmembrane</keyword>
<keyword evidence="1" id="KW-1133">Transmembrane helix</keyword>
<dbReference type="Proteomes" id="UP001229955">
    <property type="component" value="Chromosome"/>
</dbReference>
<keyword evidence="4" id="KW-1185">Reference proteome</keyword>
<reference evidence="2" key="1">
    <citation type="submission" date="2023-07" db="EMBL/GenBank/DDBJ databases">
        <authorList>
            <person name="Haufschild T."/>
            <person name="Kallscheuer N."/>
            <person name="Hammer J."/>
            <person name="Kohn T."/>
            <person name="Kabuu M."/>
            <person name="Jogler M."/>
            <person name="Wohfarth N."/>
            <person name="Heuer A."/>
            <person name="Rohde M."/>
            <person name="van Teeseling M.C.F."/>
            <person name="Jogler C."/>
        </authorList>
    </citation>
    <scope>NUCLEOTIDE SEQUENCE</scope>
    <source>
        <strain evidence="2">Strain 138</strain>
        <strain evidence="3">Strain 318</strain>
    </source>
</reference>
<dbReference type="KEGG" id="pspc:Strain318_000356"/>
<dbReference type="AlphaFoldDB" id="A0AA49JSG2"/>
<organism evidence="2">
    <name type="scientific">Pseudogemmatithrix spongiicola</name>
    <dbReference type="NCBI Taxonomy" id="3062599"/>
    <lineage>
        <taxon>Bacteria</taxon>
        <taxon>Pseudomonadati</taxon>
        <taxon>Gemmatimonadota</taxon>
        <taxon>Gemmatimonadia</taxon>
        <taxon>Gemmatimonadales</taxon>
        <taxon>Gemmatimonadaceae</taxon>
        <taxon>Pseudogemmatithrix</taxon>
    </lineage>
</organism>
<accession>A0AA49JXZ2</accession>
<evidence type="ECO:0000313" key="2">
    <source>
        <dbReference type="EMBL" id="WKW11121.1"/>
    </source>
</evidence>